<reference evidence="1 2" key="1">
    <citation type="submission" date="2015-01" db="EMBL/GenBank/DDBJ databases">
        <title>Evolution of Trichinella species and genotypes.</title>
        <authorList>
            <person name="Korhonen P.K."/>
            <person name="Edoardo P."/>
            <person name="Giuseppe L.R."/>
            <person name="Gasser R.B."/>
        </authorList>
    </citation>
    <scope>NUCLEOTIDE SEQUENCE [LARGE SCALE GENOMIC DNA]</scope>
    <source>
        <strain evidence="1">ISS120</strain>
    </source>
</reference>
<evidence type="ECO:0000313" key="1">
    <source>
        <dbReference type="EMBL" id="KRY52856.1"/>
    </source>
</evidence>
<dbReference type="AlphaFoldDB" id="A0A0V1CUK4"/>
<proteinExistence type="predicted"/>
<gene>
    <name evidence="1" type="ORF">T03_7426</name>
</gene>
<sequence length="146" mass="16755">MRFDVQVASNVCTKQRRRHRLLPAITIIRHSARTVILSSSWRIGCLMLVYIEKFPIYNKRQPELSIVGDAFLNFASVVMLDRTGEKPWNICCREFVDLMGCLKFHSARNSTGNVAYTTRAMENFDNLKKKELFTSTNHSPPSSRAS</sequence>
<dbReference type="EMBL" id="JYDI01000097">
    <property type="protein sequence ID" value="KRY52856.1"/>
    <property type="molecule type" value="Genomic_DNA"/>
</dbReference>
<accession>A0A0V1CUK4</accession>
<comment type="caution">
    <text evidence="1">The sequence shown here is derived from an EMBL/GenBank/DDBJ whole genome shotgun (WGS) entry which is preliminary data.</text>
</comment>
<keyword evidence="2" id="KW-1185">Reference proteome</keyword>
<dbReference type="Proteomes" id="UP000054653">
    <property type="component" value="Unassembled WGS sequence"/>
</dbReference>
<name>A0A0V1CUK4_TRIBR</name>
<protein>
    <submittedName>
        <fullName evidence="1">Uncharacterized protein</fullName>
    </submittedName>
</protein>
<organism evidence="1 2">
    <name type="scientific">Trichinella britovi</name>
    <name type="common">Parasitic roundworm</name>
    <dbReference type="NCBI Taxonomy" id="45882"/>
    <lineage>
        <taxon>Eukaryota</taxon>
        <taxon>Metazoa</taxon>
        <taxon>Ecdysozoa</taxon>
        <taxon>Nematoda</taxon>
        <taxon>Enoplea</taxon>
        <taxon>Dorylaimia</taxon>
        <taxon>Trichinellida</taxon>
        <taxon>Trichinellidae</taxon>
        <taxon>Trichinella</taxon>
    </lineage>
</organism>
<evidence type="ECO:0000313" key="2">
    <source>
        <dbReference type="Proteomes" id="UP000054653"/>
    </source>
</evidence>